<dbReference type="RefSeq" id="WP_344155338.1">
    <property type="nucleotide sequence ID" value="NZ_BAAAQR010000012.1"/>
</dbReference>
<keyword evidence="2" id="KW-0805">Transcription regulation</keyword>
<dbReference type="EMBL" id="BAAAQR010000012">
    <property type="protein sequence ID" value="GAA2152194.1"/>
    <property type="molecule type" value="Genomic_DNA"/>
</dbReference>
<evidence type="ECO:0000313" key="10">
    <source>
        <dbReference type="Proteomes" id="UP001501771"/>
    </source>
</evidence>
<protein>
    <submittedName>
        <fullName evidence="9">RNA polymerase sigma factor</fullName>
    </submittedName>
</protein>
<dbReference type="PANTHER" id="PTHR43133:SF8">
    <property type="entry name" value="RNA POLYMERASE SIGMA FACTOR HI_1459-RELATED"/>
    <property type="match status" value="1"/>
</dbReference>
<dbReference type="Pfam" id="PF04542">
    <property type="entry name" value="Sigma70_r2"/>
    <property type="match status" value="1"/>
</dbReference>
<keyword evidence="10" id="KW-1185">Reference proteome</keyword>
<dbReference type="InterPro" id="IPR036388">
    <property type="entry name" value="WH-like_DNA-bd_sf"/>
</dbReference>
<dbReference type="SUPFAM" id="SSF88659">
    <property type="entry name" value="Sigma3 and sigma4 domains of RNA polymerase sigma factors"/>
    <property type="match status" value="1"/>
</dbReference>
<dbReference type="SUPFAM" id="SSF88946">
    <property type="entry name" value="Sigma2 domain of RNA polymerase sigma factors"/>
    <property type="match status" value="1"/>
</dbReference>
<evidence type="ECO:0000256" key="6">
    <source>
        <dbReference type="SAM" id="MobiDB-lite"/>
    </source>
</evidence>
<dbReference type="InterPro" id="IPR013325">
    <property type="entry name" value="RNA_pol_sigma_r2"/>
</dbReference>
<dbReference type="CDD" id="cd06171">
    <property type="entry name" value="Sigma70_r4"/>
    <property type="match status" value="1"/>
</dbReference>
<evidence type="ECO:0000259" key="8">
    <source>
        <dbReference type="Pfam" id="PF08281"/>
    </source>
</evidence>
<comment type="similarity">
    <text evidence="1">Belongs to the sigma-70 factor family. ECF subfamily.</text>
</comment>
<feature type="domain" description="RNA polymerase sigma factor 70 region 4 type 2" evidence="8">
    <location>
        <begin position="117"/>
        <end position="169"/>
    </location>
</feature>
<accession>A0ABP5LQY0</accession>
<evidence type="ECO:0000313" key="9">
    <source>
        <dbReference type="EMBL" id="GAA2152194.1"/>
    </source>
</evidence>
<keyword evidence="5" id="KW-0804">Transcription</keyword>
<feature type="region of interest" description="Disordered" evidence="6">
    <location>
        <begin position="85"/>
        <end position="110"/>
    </location>
</feature>
<dbReference type="Pfam" id="PF08281">
    <property type="entry name" value="Sigma70_r4_2"/>
    <property type="match status" value="1"/>
</dbReference>
<evidence type="ECO:0000256" key="4">
    <source>
        <dbReference type="ARBA" id="ARBA00023125"/>
    </source>
</evidence>
<dbReference type="InterPro" id="IPR013324">
    <property type="entry name" value="RNA_pol_sigma_r3/r4-like"/>
</dbReference>
<reference evidence="10" key="1">
    <citation type="journal article" date="2019" name="Int. J. Syst. Evol. Microbiol.">
        <title>The Global Catalogue of Microorganisms (GCM) 10K type strain sequencing project: providing services to taxonomists for standard genome sequencing and annotation.</title>
        <authorList>
            <consortium name="The Broad Institute Genomics Platform"/>
            <consortium name="The Broad Institute Genome Sequencing Center for Infectious Disease"/>
            <person name="Wu L."/>
            <person name="Ma J."/>
        </authorList>
    </citation>
    <scope>NUCLEOTIDE SEQUENCE [LARGE SCALE GENOMIC DNA]</scope>
    <source>
        <strain evidence="10">JCM 16022</strain>
    </source>
</reference>
<evidence type="ECO:0000256" key="3">
    <source>
        <dbReference type="ARBA" id="ARBA00023082"/>
    </source>
</evidence>
<evidence type="ECO:0000256" key="1">
    <source>
        <dbReference type="ARBA" id="ARBA00010641"/>
    </source>
</evidence>
<dbReference type="Gene3D" id="1.10.1740.10">
    <property type="match status" value="1"/>
</dbReference>
<dbReference type="Gene3D" id="1.10.10.10">
    <property type="entry name" value="Winged helix-like DNA-binding domain superfamily/Winged helix DNA-binding domain"/>
    <property type="match status" value="1"/>
</dbReference>
<proteinExistence type="inferred from homology"/>
<dbReference type="NCBIfam" id="TIGR02937">
    <property type="entry name" value="sigma70-ECF"/>
    <property type="match status" value="1"/>
</dbReference>
<feature type="domain" description="RNA polymerase sigma-70 region 2" evidence="7">
    <location>
        <begin position="21"/>
        <end position="92"/>
    </location>
</feature>
<keyword evidence="3" id="KW-0731">Sigma factor</keyword>
<name>A0ABP5LQY0_9ACTN</name>
<evidence type="ECO:0000256" key="5">
    <source>
        <dbReference type="ARBA" id="ARBA00023163"/>
    </source>
</evidence>
<evidence type="ECO:0000259" key="7">
    <source>
        <dbReference type="Pfam" id="PF04542"/>
    </source>
</evidence>
<keyword evidence="4" id="KW-0238">DNA-binding</keyword>
<dbReference type="InterPro" id="IPR013249">
    <property type="entry name" value="RNA_pol_sigma70_r4_t2"/>
</dbReference>
<feature type="compositionally biased region" description="Basic and acidic residues" evidence="6">
    <location>
        <begin position="100"/>
        <end position="110"/>
    </location>
</feature>
<dbReference type="PANTHER" id="PTHR43133">
    <property type="entry name" value="RNA POLYMERASE ECF-TYPE SIGMA FACTO"/>
    <property type="match status" value="1"/>
</dbReference>
<dbReference type="InterPro" id="IPR039425">
    <property type="entry name" value="RNA_pol_sigma-70-like"/>
</dbReference>
<dbReference type="Proteomes" id="UP001501771">
    <property type="component" value="Unassembled WGS sequence"/>
</dbReference>
<comment type="caution">
    <text evidence="9">The sequence shown here is derived from an EMBL/GenBank/DDBJ whole genome shotgun (WGS) entry which is preliminary data.</text>
</comment>
<organism evidence="9 10">
    <name type="scientific">Nocardioides koreensis</name>
    <dbReference type="NCBI Taxonomy" id="433651"/>
    <lineage>
        <taxon>Bacteria</taxon>
        <taxon>Bacillati</taxon>
        <taxon>Actinomycetota</taxon>
        <taxon>Actinomycetes</taxon>
        <taxon>Propionibacteriales</taxon>
        <taxon>Nocardioidaceae</taxon>
        <taxon>Nocardioides</taxon>
    </lineage>
</organism>
<dbReference type="InterPro" id="IPR007627">
    <property type="entry name" value="RNA_pol_sigma70_r2"/>
</dbReference>
<sequence length="184" mass="20258">MNDDECVARAKAGDPQAWRELYRAHAGRLVVWLGTRPSDDAAISSEDLAAEAWLTAAQKIHEFSGSSSDFAGWIFGIARNLASNSMRRSRRRGTDPTAEPPERERTDGPEPELVARDWVAHALRNLPPRERDVVACVDVVGLDVESTARALGISPAAVRVARHRGLRRLRDVEGQARAVSSRSR</sequence>
<evidence type="ECO:0000256" key="2">
    <source>
        <dbReference type="ARBA" id="ARBA00023015"/>
    </source>
</evidence>
<gene>
    <name evidence="9" type="ORF">GCM10009844_35300</name>
</gene>
<dbReference type="InterPro" id="IPR014284">
    <property type="entry name" value="RNA_pol_sigma-70_dom"/>
</dbReference>